<keyword evidence="3" id="KW-0732">Signal</keyword>
<evidence type="ECO:0000256" key="5">
    <source>
        <dbReference type="ARBA" id="ARBA00023180"/>
    </source>
</evidence>
<dbReference type="EMBL" id="UYYF01004336">
    <property type="protein sequence ID" value="VDN02619.1"/>
    <property type="molecule type" value="Genomic_DNA"/>
</dbReference>
<dbReference type="WBParaSite" id="TCLT_0000539201-mRNA-1">
    <property type="protein sequence ID" value="TCLT_0000539201-mRNA-1"/>
    <property type="gene ID" value="TCLT_0000539201"/>
</dbReference>
<name>A0A0N5CY81_THECL</name>
<keyword evidence="6" id="KW-0812">Transmembrane</keyword>
<keyword evidence="5" id="KW-0325">Glycoprotein</keyword>
<dbReference type="Proteomes" id="UP000276776">
    <property type="component" value="Unassembled WGS sequence"/>
</dbReference>
<keyword evidence="8" id="KW-1185">Reference proteome</keyword>
<evidence type="ECO:0000313" key="9">
    <source>
        <dbReference type="WBParaSite" id="TCLT_0000539201-mRNA-1"/>
    </source>
</evidence>
<dbReference type="GO" id="GO:0070008">
    <property type="term" value="F:serine-type exopeptidase activity"/>
    <property type="evidence" value="ECO:0007669"/>
    <property type="project" value="InterPro"/>
</dbReference>
<organism evidence="9">
    <name type="scientific">Thelazia callipaeda</name>
    <name type="common">Oriental eyeworm</name>
    <name type="synonym">Parasitic nematode</name>
    <dbReference type="NCBI Taxonomy" id="103827"/>
    <lineage>
        <taxon>Eukaryota</taxon>
        <taxon>Metazoa</taxon>
        <taxon>Ecdysozoa</taxon>
        <taxon>Nematoda</taxon>
        <taxon>Chromadorea</taxon>
        <taxon>Rhabditida</taxon>
        <taxon>Spirurina</taxon>
        <taxon>Spiruromorpha</taxon>
        <taxon>Thelazioidea</taxon>
        <taxon>Thelaziidae</taxon>
        <taxon>Thelazia</taxon>
    </lineage>
</organism>
<keyword evidence="2" id="KW-0645">Protease</keyword>
<evidence type="ECO:0000256" key="1">
    <source>
        <dbReference type="ARBA" id="ARBA00011079"/>
    </source>
</evidence>
<dbReference type="GO" id="GO:0008239">
    <property type="term" value="F:dipeptidyl-peptidase activity"/>
    <property type="evidence" value="ECO:0007669"/>
    <property type="project" value="TreeGrafter"/>
</dbReference>
<accession>A0A0N5CY81</accession>
<evidence type="ECO:0000256" key="3">
    <source>
        <dbReference type="ARBA" id="ARBA00022729"/>
    </source>
</evidence>
<evidence type="ECO:0000313" key="8">
    <source>
        <dbReference type="Proteomes" id="UP000276776"/>
    </source>
</evidence>
<dbReference type="InterPro" id="IPR029058">
    <property type="entry name" value="AB_hydrolase_fold"/>
</dbReference>
<dbReference type="Gene3D" id="3.40.50.1820">
    <property type="entry name" value="alpha/beta hydrolase"/>
    <property type="match status" value="1"/>
</dbReference>
<comment type="similarity">
    <text evidence="1">Belongs to the peptidase S28 family.</text>
</comment>
<evidence type="ECO:0000313" key="7">
    <source>
        <dbReference type="EMBL" id="VDN02619.1"/>
    </source>
</evidence>
<dbReference type="GO" id="GO:0006508">
    <property type="term" value="P:proteolysis"/>
    <property type="evidence" value="ECO:0007669"/>
    <property type="project" value="UniProtKB-KW"/>
</dbReference>
<keyword evidence="6" id="KW-0472">Membrane</keyword>
<dbReference type="AlphaFoldDB" id="A0A0N5CY81"/>
<evidence type="ECO:0000256" key="2">
    <source>
        <dbReference type="ARBA" id="ARBA00022670"/>
    </source>
</evidence>
<dbReference type="OMA" id="FFSDQCI"/>
<evidence type="ECO:0000256" key="4">
    <source>
        <dbReference type="ARBA" id="ARBA00022801"/>
    </source>
</evidence>
<keyword evidence="6" id="KW-1133">Transmembrane helix</keyword>
<dbReference type="PANTHER" id="PTHR11010:SF117">
    <property type="entry name" value="SERINE PROTEASE 16"/>
    <property type="match status" value="1"/>
</dbReference>
<dbReference type="Pfam" id="PF05577">
    <property type="entry name" value="Peptidase_S28"/>
    <property type="match status" value="1"/>
</dbReference>
<reference evidence="7 8" key="2">
    <citation type="submission" date="2018-11" db="EMBL/GenBank/DDBJ databases">
        <authorList>
            <consortium name="Pathogen Informatics"/>
        </authorList>
    </citation>
    <scope>NUCLEOTIDE SEQUENCE [LARGE SCALE GENOMIC DNA]</scope>
</reference>
<keyword evidence="4" id="KW-0378">Hydrolase</keyword>
<protein>
    <submittedName>
        <fullName evidence="9">Serine protease K12H4.7</fullName>
    </submittedName>
</protein>
<gene>
    <name evidence="7" type="ORF">TCLT_LOCUS5381</name>
</gene>
<reference evidence="9" key="1">
    <citation type="submission" date="2017-02" db="UniProtKB">
        <authorList>
            <consortium name="WormBaseParasite"/>
        </authorList>
    </citation>
    <scope>IDENTIFICATION</scope>
</reference>
<dbReference type="PANTHER" id="PTHR11010">
    <property type="entry name" value="PROTEASE S28 PRO-X CARBOXYPEPTIDASE-RELATED"/>
    <property type="match status" value="1"/>
</dbReference>
<evidence type="ECO:0000256" key="6">
    <source>
        <dbReference type="SAM" id="Phobius"/>
    </source>
</evidence>
<feature type="transmembrane region" description="Helical" evidence="6">
    <location>
        <begin position="412"/>
        <end position="430"/>
    </location>
</feature>
<proteinExistence type="inferred from homology"/>
<sequence length="431" mass="50055">MLQQALIIIIITRFYQWRVEASQRLLNDKDKTALTSLSFNKLSIFKTSGDAKFRPSPPEIGRSSFKQKLDHFNTKNGQTWRQYYMHRKSPYQNPDGPVFLMIGGEDQADRAWLTNYNLPYLQLADQINASTYMLEHRFYGASRPTKNTSLQNLKYLNAKQAIEDIHHFVQEINQREGLSNPKWIAFGGSYSGSLAAWIRQKYPQDIRASVASSAPLQAKLNFQEFEEQIKKIIEKKDEKCVAVIQKLFQKMREMSETNEGRKDLVRIFRLDKSLNQPSVSQKDIANFFLVITNYISFIIMHSGINVKGHRDLLTLDTMCKKLTNSPLLESIRGLISMVMISQGKLPQSALDIGYKSFVDFMRDERWNTASSQPRAWLYQNCNEFGHFRTSEKPDGLFGGTLPLKYDLQTFCIYKYIYILIILKFSLIYIYE</sequence>
<dbReference type="InterPro" id="IPR008758">
    <property type="entry name" value="Peptidase_S28"/>
</dbReference>
<dbReference type="OrthoDB" id="1735038at2759"/>
<dbReference type="SUPFAM" id="SSF53474">
    <property type="entry name" value="alpha/beta-Hydrolases"/>
    <property type="match status" value="1"/>
</dbReference>